<dbReference type="Ensembl" id="ENSPMAT00000002534.1">
    <property type="protein sequence ID" value="ENSPMAP00000002522.1"/>
    <property type="gene ID" value="ENSPMAG00000002308.1"/>
</dbReference>
<reference evidence="2" key="2">
    <citation type="submission" date="2025-09" db="UniProtKB">
        <authorList>
            <consortium name="Ensembl"/>
        </authorList>
    </citation>
    <scope>IDENTIFICATION</scope>
</reference>
<dbReference type="PRINTS" id="PR00700">
    <property type="entry name" value="PRTYPHPHTASE"/>
</dbReference>
<feature type="domain" description="Tyrosine-protein phosphatase" evidence="1">
    <location>
        <begin position="1"/>
        <end position="202"/>
    </location>
</feature>
<dbReference type="GeneTree" id="ENSGT00940000154095"/>
<dbReference type="SMART" id="SM00194">
    <property type="entry name" value="PTPc"/>
    <property type="match status" value="1"/>
</dbReference>
<dbReference type="SMART" id="SM00404">
    <property type="entry name" value="PTPc_motif"/>
    <property type="match status" value="1"/>
</dbReference>
<protein>
    <recommendedName>
        <fullName evidence="1">Tyrosine-protein phosphatase domain-containing protein</fullName>
    </recommendedName>
</protein>
<dbReference type="Gene3D" id="3.90.190.10">
    <property type="entry name" value="Protein tyrosine phosphatase superfamily"/>
    <property type="match status" value="1"/>
</dbReference>
<organism evidence="2">
    <name type="scientific">Petromyzon marinus</name>
    <name type="common">Sea lamprey</name>
    <dbReference type="NCBI Taxonomy" id="7757"/>
    <lineage>
        <taxon>Eukaryota</taxon>
        <taxon>Metazoa</taxon>
        <taxon>Chordata</taxon>
        <taxon>Craniata</taxon>
        <taxon>Vertebrata</taxon>
        <taxon>Cyclostomata</taxon>
        <taxon>Hyperoartia</taxon>
        <taxon>Petromyzontiformes</taxon>
        <taxon>Petromyzontidae</taxon>
        <taxon>Petromyzon</taxon>
    </lineage>
</organism>
<proteinExistence type="predicted"/>
<reference evidence="2" key="1">
    <citation type="submission" date="2025-08" db="UniProtKB">
        <authorList>
            <consortium name="Ensembl"/>
        </authorList>
    </citation>
    <scope>IDENTIFICATION</scope>
</reference>
<dbReference type="GO" id="GO:0051046">
    <property type="term" value="P:regulation of secretion"/>
    <property type="evidence" value="ECO:0007669"/>
    <property type="project" value="TreeGrafter"/>
</dbReference>
<dbReference type="GO" id="GO:0030141">
    <property type="term" value="C:secretory granule"/>
    <property type="evidence" value="ECO:0007669"/>
    <property type="project" value="InterPro"/>
</dbReference>
<name>S4RBE1_PETMA</name>
<dbReference type="InterPro" id="IPR003595">
    <property type="entry name" value="Tyr_Pase_cat"/>
</dbReference>
<dbReference type="GO" id="GO:0035773">
    <property type="term" value="P:insulin secretion involved in cellular response to glucose stimulus"/>
    <property type="evidence" value="ECO:0007669"/>
    <property type="project" value="TreeGrafter"/>
</dbReference>
<dbReference type="AlphaFoldDB" id="S4RBE1"/>
<dbReference type="InterPro" id="IPR029021">
    <property type="entry name" value="Prot-tyrosine_phosphatase-like"/>
</dbReference>
<dbReference type="HOGENOM" id="CLU_001645_9_6_1"/>
<dbReference type="Pfam" id="PF00102">
    <property type="entry name" value="Y_phosphatase"/>
    <property type="match status" value="1"/>
</dbReference>
<dbReference type="InterPro" id="IPR000242">
    <property type="entry name" value="PTP_cat"/>
</dbReference>
<dbReference type="InterPro" id="IPR033522">
    <property type="entry name" value="IA-2/IA-2_beta"/>
</dbReference>
<evidence type="ECO:0000259" key="1">
    <source>
        <dbReference type="PROSITE" id="PS50055"/>
    </source>
</evidence>
<dbReference type="GO" id="GO:0004725">
    <property type="term" value="F:protein tyrosine phosphatase activity"/>
    <property type="evidence" value="ECO:0007669"/>
    <property type="project" value="InterPro"/>
</dbReference>
<dbReference type="SUPFAM" id="SSF52799">
    <property type="entry name" value="(Phosphotyrosine protein) phosphatases II"/>
    <property type="match status" value="1"/>
</dbReference>
<dbReference type="PROSITE" id="PS50055">
    <property type="entry name" value="TYR_PHOSPHATASE_PTP"/>
    <property type="match status" value="1"/>
</dbReference>
<accession>S4RBE1</accession>
<dbReference type="GO" id="GO:0045202">
    <property type="term" value="C:synapse"/>
    <property type="evidence" value="ECO:0007669"/>
    <property type="project" value="TreeGrafter"/>
</dbReference>
<sequence>MDHDPRTPVYIAAQAPLANTVVDFWQQMVWESGCTVVVMLTPLMENRVEHCYRYWPEEGSRTYHIYEVNLVSEHVWCEDFLVRSLYLKNALTAETRTLTQFHYLSWPDQAAPSSAASLLDFRRQEPPSYTRPCTPRRVHARQCGAASRFYTVYSLVVDTAYKRPCTKEIDIAATLEFIRDQRLGMVETKEQFGFALTAVAEEVNAILRSLPT</sequence>
<evidence type="ECO:0000313" key="2">
    <source>
        <dbReference type="Ensembl" id="ENSPMAP00000002522.1"/>
    </source>
</evidence>
<dbReference type="PANTHER" id="PTHR46106:SF4">
    <property type="entry name" value="IA-2 PROTEIN TYROSINE PHOSPHATASE, ISOFORM C"/>
    <property type="match status" value="1"/>
</dbReference>
<dbReference type="PANTHER" id="PTHR46106">
    <property type="entry name" value="IA-2 PROTEIN TYROSINE PHOSPHATASE, ISOFORM C"/>
    <property type="match status" value="1"/>
</dbReference>